<dbReference type="EMBL" id="JBAKFM010000005">
    <property type="protein sequence ID" value="MEX0469952.1"/>
    <property type="molecule type" value="Genomic_DNA"/>
</dbReference>
<comment type="caution">
    <text evidence="3">The sequence shown here is derived from an EMBL/GenBank/DDBJ whole genome shotgun (WGS) entry which is preliminary data.</text>
</comment>
<evidence type="ECO:0000256" key="1">
    <source>
        <dbReference type="SAM" id="Coils"/>
    </source>
</evidence>
<gene>
    <name evidence="3" type="ORF">V6X73_09455</name>
</gene>
<organism evidence="3 4">
    <name type="scientific">Spiribacter pallidus</name>
    <dbReference type="NCBI Taxonomy" id="1987936"/>
    <lineage>
        <taxon>Bacteria</taxon>
        <taxon>Pseudomonadati</taxon>
        <taxon>Pseudomonadota</taxon>
        <taxon>Gammaproteobacteria</taxon>
        <taxon>Chromatiales</taxon>
        <taxon>Ectothiorhodospiraceae</taxon>
        <taxon>Spiribacter</taxon>
    </lineage>
</organism>
<feature type="region of interest" description="Disordered" evidence="2">
    <location>
        <begin position="1006"/>
        <end position="1041"/>
    </location>
</feature>
<name>A0ABV3TE86_9GAMM</name>
<feature type="coiled-coil region" evidence="1">
    <location>
        <begin position="637"/>
        <end position="664"/>
    </location>
</feature>
<evidence type="ECO:0008006" key="5">
    <source>
        <dbReference type="Google" id="ProtNLM"/>
    </source>
</evidence>
<reference evidence="3 4" key="1">
    <citation type="submission" date="2024-02" db="EMBL/GenBank/DDBJ databases">
        <title>New especies of Spiribacter isolated from saline water.</title>
        <authorList>
            <person name="Leon M.J."/>
            <person name="De La Haba R."/>
            <person name="Sanchez-Porro C."/>
            <person name="Ventosa A."/>
        </authorList>
    </citation>
    <scope>NUCLEOTIDE SEQUENCE [LARGE SCALE GENOMIC DNA]</scope>
    <source>
        <strain evidence="4">ag22IC6-390</strain>
    </source>
</reference>
<evidence type="ECO:0000256" key="2">
    <source>
        <dbReference type="SAM" id="MobiDB-lite"/>
    </source>
</evidence>
<keyword evidence="4" id="KW-1185">Reference proteome</keyword>
<protein>
    <recommendedName>
        <fullName evidence="5">Bacteriophage tail tape measure N-terminal domain-containing protein</fullName>
    </recommendedName>
</protein>
<feature type="compositionally biased region" description="Basic and acidic residues" evidence="2">
    <location>
        <begin position="1023"/>
        <end position="1041"/>
    </location>
</feature>
<keyword evidence="1" id="KW-0175">Coiled coil</keyword>
<evidence type="ECO:0000313" key="3">
    <source>
        <dbReference type="EMBL" id="MEX0469952.1"/>
    </source>
</evidence>
<feature type="region of interest" description="Disordered" evidence="2">
    <location>
        <begin position="872"/>
        <end position="901"/>
    </location>
</feature>
<evidence type="ECO:0000313" key="4">
    <source>
        <dbReference type="Proteomes" id="UP001556709"/>
    </source>
</evidence>
<accession>A0ABV3TE86</accession>
<sequence>MQSFIDDFKLVGIEVDDLRGKNGEQLFRTFADAISQTESSTRRHTAAVRILGDDIGNRLLPLLMQGTDGIDRFGSQATLASEDVVRAASDMQTQLNAVVGQIQGELTVAMQEFLVENREAILGAAEAVSELASAFRENIDAIETVARIAGTLAAIKLASWAYAAAGGVGSLAGAFTGLKTATSFLRGPAGMAVLLLELSRGIDRAAESAKNAEGDIETISEKIGALYLEAEKFILAGGQSILDFIFPENMLSEPSRAASRVEQIKDILDKLDVLTSRQTSPMQPLSAEAERRINEANRALFSFGREIEETEEKVTRLDKVVVKPDIEPFSNDLREVLGLTVQIPGELEEIPKAVEKANNSADDMQDTFESVADSVESEFSDAFYNIFEDGFSAFDDLADGILDIFKRTLADMAAVAIRQQIVIPITQQIVGGAGDILSGGQSLLSGGGAGDLLGSLTQAGAGADIASSFARSGVGQSLGLSTAISPGPGAPGNLALTQTGSNISQAAGAATSLAGMGGNLVGTAIGGGSMESSMGATAGQLVGAAIGGPVGSFIGGAIGGAVGGALGDSEMDKAIAKQKESIEKRQDETIATIAQNTRLSESEKERRTAARRERELAGALSEGNRIRLEGLHALEEYADRLQEINRINDERNELERRYLNVIGDTASLRQLELDATESANRGILSFIFSLEDAAKKVQETESNAREAFRALQNTVRREQDAIEERLSGPIDALNSALDSLEGRTLTQRPRLARTQAQKSLRLAREEGIDTLSERNLERALDVVAEPSQQLFGSFTDYQRDFKQTETLVRELRDDAERQRDTQLGTLQAQLDQGREQLNALFGINDSVLTVSQAMNNLGASISAAESAQQSFASISAPENAPSFEERPTPPSSLRPGQTNDPLWESIVGRAYEEHIAAFGTDWFGSRTTNQERQAQLARMQNAYLDAKGFADGGMHEGGLRMVGERGPELEVTGPSRIYSNNDTRKMMGTDEMIDEIRSLREEVGELRREQGESQYQITRNTKRTRDTLEKFDIDGLPPERT</sequence>
<proteinExistence type="predicted"/>
<dbReference type="Proteomes" id="UP001556709">
    <property type="component" value="Unassembled WGS sequence"/>
</dbReference>